<dbReference type="SUPFAM" id="SSF50475">
    <property type="entry name" value="FMN-binding split barrel"/>
    <property type="match status" value="1"/>
</dbReference>
<dbReference type="GO" id="GO:0010181">
    <property type="term" value="F:FMN binding"/>
    <property type="evidence" value="ECO:0007669"/>
    <property type="project" value="InterPro"/>
</dbReference>
<reference evidence="4 6" key="2">
    <citation type="submission" date="2024-10" db="EMBL/GenBank/DDBJ databases">
        <authorList>
            <person name="Wannawong T."/>
            <person name="Kuncharoen N."/>
            <person name="Mhuantong W."/>
        </authorList>
    </citation>
    <scope>NUCLEOTIDE SEQUENCE [LARGE SCALE GENOMIC DNA]</scope>
    <source>
        <strain evidence="4 6">CALK1-4</strain>
    </source>
</reference>
<evidence type="ECO:0000259" key="3">
    <source>
        <dbReference type="SMART" id="SM00903"/>
    </source>
</evidence>
<dbReference type="EC" id="1.5.1.-" evidence="4"/>
<feature type="domain" description="Flavin reductase like" evidence="3">
    <location>
        <begin position="28"/>
        <end position="175"/>
    </location>
</feature>
<keyword evidence="6" id="KW-1185">Reference proteome</keyword>
<feature type="region of interest" description="Disordered" evidence="2">
    <location>
        <begin position="1"/>
        <end position="21"/>
    </location>
</feature>
<dbReference type="AlphaFoldDB" id="A0A6B3QQ87"/>
<dbReference type="InterPro" id="IPR050268">
    <property type="entry name" value="NADH-dep_flavin_reductase"/>
</dbReference>
<proteinExistence type="predicted"/>
<dbReference type="Proteomes" id="UP001610810">
    <property type="component" value="Unassembled WGS sequence"/>
</dbReference>
<comment type="caution">
    <text evidence="5">The sequence shown here is derived from an EMBL/GenBank/DDBJ whole genome shotgun (WGS) entry which is preliminary data.</text>
</comment>
<organism evidence="5">
    <name type="scientific">Streptomyces tendae</name>
    <dbReference type="NCBI Taxonomy" id="1932"/>
    <lineage>
        <taxon>Bacteria</taxon>
        <taxon>Bacillati</taxon>
        <taxon>Actinomycetota</taxon>
        <taxon>Actinomycetes</taxon>
        <taxon>Kitasatosporales</taxon>
        <taxon>Streptomycetaceae</taxon>
        <taxon>Streptomyces</taxon>
    </lineage>
</organism>
<feature type="compositionally biased region" description="Low complexity" evidence="2">
    <location>
        <begin position="1"/>
        <end position="16"/>
    </location>
</feature>
<dbReference type="SMART" id="SM00903">
    <property type="entry name" value="Flavin_Reduct"/>
    <property type="match status" value="1"/>
</dbReference>
<dbReference type="PANTHER" id="PTHR30466:SF1">
    <property type="entry name" value="FMN REDUCTASE (NADH) RUTF"/>
    <property type="match status" value="1"/>
</dbReference>
<evidence type="ECO:0000313" key="5">
    <source>
        <dbReference type="EMBL" id="NEV89898.1"/>
    </source>
</evidence>
<accession>A0A6B3QQ87</accession>
<protein>
    <submittedName>
        <fullName evidence="5">Flavin reductase family protein</fullName>
        <ecNumber evidence="4">1.5.1.-</ecNumber>
    </submittedName>
</protein>
<dbReference type="Pfam" id="PF01613">
    <property type="entry name" value="Flavin_Reduct"/>
    <property type="match status" value="1"/>
</dbReference>
<dbReference type="PANTHER" id="PTHR30466">
    <property type="entry name" value="FLAVIN REDUCTASE"/>
    <property type="match status" value="1"/>
</dbReference>
<sequence>MNSTPAAAAVATARGVPGAGSEAGRRALRRFASGVTVLTVNHDGVRHGTTVSAVVAISREPLLLGACLRSSSAFTALAREAGVFSVNVLSSEQASLARQFAVPGRHRGDAQFADVKWTTDNMTGAPLIDGCLAHMACALTGDQEIGDHHLLTAEVLAGDAGQGAPLLAFAGQLWHEGLAALDTRTPEDKE</sequence>
<evidence type="ECO:0000256" key="1">
    <source>
        <dbReference type="ARBA" id="ARBA00023002"/>
    </source>
</evidence>
<evidence type="ECO:0000313" key="6">
    <source>
        <dbReference type="Proteomes" id="UP001610810"/>
    </source>
</evidence>
<reference evidence="5" key="1">
    <citation type="journal article" date="2020" name="Microorganisms">
        <title>Isolation, Genomic and Metabolomic Characterization of Streptomyces tendae VITAKN with Quorum Sensing Inhibitory Activity from Southern India.</title>
        <authorList>
            <person name="Ishaque N.M."/>
            <person name="Burgsdorf I."/>
            <person name="Limlingan Malit J.J."/>
            <person name="Saha S."/>
            <person name="Teta R."/>
            <person name="Ewe D."/>
            <person name="Kannabiran K."/>
            <person name="Hrouzek P."/>
            <person name="Steindler L."/>
            <person name="Costantino V."/>
            <person name="Saurav K."/>
        </authorList>
    </citation>
    <scope>NUCLEOTIDE SEQUENCE</scope>
    <source>
        <strain evidence="5">VITAKN</strain>
    </source>
</reference>
<dbReference type="EMBL" id="JAAIFS010000005">
    <property type="protein sequence ID" value="NEV89898.1"/>
    <property type="molecule type" value="Genomic_DNA"/>
</dbReference>
<gene>
    <name evidence="4" type="ORF">ACH3YB_35355</name>
    <name evidence="5" type="ORF">GUR47_25050</name>
</gene>
<dbReference type="GO" id="GO:0042602">
    <property type="term" value="F:riboflavin reductase (NADPH) activity"/>
    <property type="evidence" value="ECO:0007669"/>
    <property type="project" value="TreeGrafter"/>
</dbReference>
<evidence type="ECO:0000313" key="4">
    <source>
        <dbReference type="EMBL" id="MFI0576908.1"/>
    </source>
</evidence>
<dbReference type="InterPro" id="IPR002563">
    <property type="entry name" value="Flavin_Rdtase-like_dom"/>
</dbReference>
<dbReference type="EMBL" id="JBIQWK010000015">
    <property type="protein sequence ID" value="MFI0576908.1"/>
    <property type="molecule type" value="Genomic_DNA"/>
</dbReference>
<keyword evidence="1 4" id="KW-0560">Oxidoreductase</keyword>
<dbReference type="RefSeq" id="WP_161378602.1">
    <property type="nucleotide sequence ID" value="NZ_JAAIFS010000005.1"/>
</dbReference>
<dbReference type="InterPro" id="IPR012349">
    <property type="entry name" value="Split_barrel_FMN-bd"/>
</dbReference>
<dbReference type="Gene3D" id="2.30.110.10">
    <property type="entry name" value="Electron Transport, Fmn-binding Protein, Chain A"/>
    <property type="match status" value="1"/>
</dbReference>
<evidence type="ECO:0000256" key="2">
    <source>
        <dbReference type="SAM" id="MobiDB-lite"/>
    </source>
</evidence>
<name>A0A6B3QQ87_STRTE</name>